<accession>A0A8X6V7N8</accession>
<name>A0A8X6V7N8_TRICX</name>
<gene>
    <name evidence="2" type="ORF">TNCV_3502561</name>
</gene>
<dbReference type="Proteomes" id="UP000887159">
    <property type="component" value="Unassembled WGS sequence"/>
</dbReference>
<sequence length="73" mass="8141">MEMNTDYHMPSDSRSPSRPATPTPTATCQRHQQLADEIQKFTLLIQGLNSTLKSLTTYGKFNTEDPVVASLQT</sequence>
<reference evidence="2" key="1">
    <citation type="submission" date="2020-08" db="EMBL/GenBank/DDBJ databases">
        <title>Multicomponent nature underlies the extraordinary mechanical properties of spider dragline silk.</title>
        <authorList>
            <person name="Kono N."/>
            <person name="Nakamura H."/>
            <person name="Mori M."/>
            <person name="Yoshida Y."/>
            <person name="Ohtoshi R."/>
            <person name="Malay A.D."/>
            <person name="Moran D.A.P."/>
            <person name="Tomita M."/>
            <person name="Numata K."/>
            <person name="Arakawa K."/>
        </authorList>
    </citation>
    <scope>NUCLEOTIDE SEQUENCE</scope>
</reference>
<dbReference type="EMBL" id="BMAU01021233">
    <property type="protein sequence ID" value="GFY02374.1"/>
    <property type="molecule type" value="Genomic_DNA"/>
</dbReference>
<organism evidence="2 3">
    <name type="scientific">Trichonephila clavipes</name>
    <name type="common">Golden silk orbweaver</name>
    <name type="synonym">Nephila clavipes</name>
    <dbReference type="NCBI Taxonomy" id="2585209"/>
    <lineage>
        <taxon>Eukaryota</taxon>
        <taxon>Metazoa</taxon>
        <taxon>Ecdysozoa</taxon>
        <taxon>Arthropoda</taxon>
        <taxon>Chelicerata</taxon>
        <taxon>Arachnida</taxon>
        <taxon>Araneae</taxon>
        <taxon>Araneomorphae</taxon>
        <taxon>Entelegynae</taxon>
        <taxon>Araneoidea</taxon>
        <taxon>Nephilidae</taxon>
        <taxon>Trichonephila</taxon>
    </lineage>
</organism>
<protein>
    <submittedName>
        <fullName evidence="2">Uncharacterized protein</fullName>
    </submittedName>
</protein>
<proteinExistence type="predicted"/>
<keyword evidence="3" id="KW-1185">Reference proteome</keyword>
<feature type="compositionally biased region" description="Low complexity" evidence="1">
    <location>
        <begin position="10"/>
        <end position="27"/>
    </location>
</feature>
<evidence type="ECO:0000313" key="3">
    <source>
        <dbReference type="Proteomes" id="UP000887159"/>
    </source>
</evidence>
<dbReference type="AlphaFoldDB" id="A0A8X6V7N8"/>
<evidence type="ECO:0000256" key="1">
    <source>
        <dbReference type="SAM" id="MobiDB-lite"/>
    </source>
</evidence>
<feature type="region of interest" description="Disordered" evidence="1">
    <location>
        <begin position="1"/>
        <end position="28"/>
    </location>
</feature>
<comment type="caution">
    <text evidence="2">The sequence shown here is derived from an EMBL/GenBank/DDBJ whole genome shotgun (WGS) entry which is preliminary data.</text>
</comment>
<evidence type="ECO:0000313" key="2">
    <source>
        <dbReference type="EMBL" id="GFY02374.1"/>
    </source>
</evidence>